<evidence type="ECO:0000313" key="3">
    <source>
        <dbReference type="Proteomes" id="UP001597053"/>
    </source>
</evidence>
<feature type="non-terminal residue" evidence="2">
    <location>
        <position position="1"/>
    </location>
</feature>
<feature type="region of interest" description="Disordered" evidence="1">
    <location>
        <begin position="1"/>
        <end position="60"/>
    </location>
</feature>
<organism evidence="2 3">
    <name type="scientific">Micromonospora azadirachtae</name>
    <dbReference type="NCBI Taxonomy" id="1970735"/>
    <lineage>
        <taxon>Bacteria</taxon>
        <taxon>Bacillati</taxon>
        <taxon>Actinomycetota</taxon>
        <taxon>Actinomycetes</taxon>
        <taxon>Micromonosporales</taxon>
        <taxon>Micromonosporaceae</taxon>
        <taxon>Micromonospora</taxon>
    </lineage>
</organism>
<reference evidence="3" key="1">
    <citation type="journal article" date="2019" name="Int. J. Syst. Evol. Microbiol.">
        <title>The Global Catalogue of Microorganisms (GCM) 10K type strain sequencing project: providing services to taxonomists for standard genome sequencing and annotation.</title>
        <authorList>
            <consortium name="The Broad Institute Genomics Platform"/>
            <consortium name="The Broad Institute Genome Sequencing Center for Infectious Disease"/>
            <person name="Wu L."/>
            <person name="Ma J."/>
        </authorList>
    </citation>
    <scope>NUCLEOTIDE SEQUENCE [LARGE SCALE GENOMIC DNA]</scope>
    <source>
        <strain evidence="3">JCM 32148</strain>
    </source>
</reference>
<evidence type="ECO:0000313" key="2">
    <source>
        <dbReference type="EMBL" id="MFD0787234.1"/>
    </source>
</evidence>
<keyword evidence="3" id="KW-1185">Reference proteome</keyword>
<sequence length="60" mass="6254">AEVPSPSDVAKVIEPDPAAGKTEAKEAPARKPRATKAPKPAESPSAKLPRVTKRTRPAAE</sequence>
<accession>A0ABW3A9P4</accession>
<gene>
    <name evidence="2" type="ORF">ACFQZ8_25310</name>
</gene>
<protein>
    <submittedName>
        <fullName evidence="2">Uncharacterized protein</fullName>
    </submittedName>
</protein>
<proteinExistence type="predicted"/>
<dbReference type="EMBL" id="JBHTHM010001862">
    <property type="protein sequence ID" value="MFD0787234.1"/>
    <property type="molecule type" value="Genomic_DNA"/>
</dbReference>
<evidence type="ECO:0000256" key="1">
    <source>
        <dbReference type="SAM" id="MobiDB-lite"/>
    </source>
</evidence>
<comment type="caution">
    <text evidence="2">The sequence shown here is derived from an EMBL/GenBank/DDBJ whole genome shotgun (WGS) entry which is preliminary data.</text>
</comment>
<feature type="compositionally biased region" description="Basic residues" evidence="1">
    <location>
        <begin position="50"/>
        <end position="60"/>
    </location>
</feature>
<name>A0ABW3A9P4_9ACTN</name>
<dbReference type="Proteomes" id="UP001597053">
    <property type="component" value="Unassembled WGS sequence"/>
</dbReference>